<name>A0A060C491_9BACI</name>
<evidence type="ECO:0000256" key="1">
    <source>
        <dbReference type="ARBA" id="ARBA00022801"/>
    </source>
</evidence>
<evidence type="ECO:0000313" key="4">
    <source>
        <dbReference type="EMBL" id="AIA87576.1"/>
    </source>
</evidence>
<dbReference type="Pfam" id="PF02449">
    <property type="entry name" value="Glyco_hydro_42"/>
    <property type="match status" value="1"/>
</dbReference>
<dbReference type="GO" id="GO:0004565">
    <property type="term" value="F:beta-galactosidase activity"/>
    <property type="evidence" value="ECO:0007669"/>
    <property type="project" value="InterPro"/>
</dbReference>
<dbReference type="GO" id="GO:0005975">
    <property type="term" value="P:carbohydrate metabolic process"/>
    <property type="evidence" value="ECO:0007669"/>
    <property type="project" value="InterPro"/>
</dbReference>
<evidence type="ECO:0000259" key="3">
    <source>
        <dbReference type="Pfam" id="PF02449"/>
    </source>
</evidence>
<keyword evidence="2" id="KW-0326">Glycosidase</keyword>
<sequence length="53" mass="5940">MAHGAQGVLQFQWRQSIKGSETFHAGYGPRTRDRESATWQEVVEVGKALPRLA</sequence>
<dbReference type="AlphaFoldDB" id="A0A060C491"/>
<protein>
    <submittedName>
        <fullName evidence="4">CAZy families GH42 protein</fullName>
    </submittedName>
</protein>
<evidence type="ECO:0000256" key="2">
    <source>
        <dbReference type="ARBA" id="ARBA00023295"/>
    </source>
</evidence>
<keyword evidence="1" id="KW-0378">Hydrolase</keyword>
<organism evidence="4">
    <name type="scientific">uncultured Bacillus sp</name>
    <dbReference type="NCBI Taxonomy" id="83428"/>
    <lineage>
        <taxon>Bacteria</taxon>
        <taxon>Bacillati</taxon>
        <taxon>Bacillota</taxon>
        <taxon>Bacilli</taxon>
        <taxon>Bacillales</taxon>
        <taxon>Bacillaceae</taxon>
        <taxon>Bacillus</taxon>
        <taxon>environmental samples</taxon>
    </lineage>
</organism>
<feature type="non-terminal residue" evidence="4">
    <location>
        <position position="53"/>
    </location>
</feature>
<dbReference type="EMBL" id="KF120303">
    <property type="protein sequence ID" value="AIA87576.1"/>
    <property type="molecule type" value="Genomic_DNA"/>
</dbReference>
<dbReference type="Gene3D" id="3.20.20.80">
    <property type="entry name" value="Glycosidases"/>
    <property type="match status" value="1"/>
</dbReference>
<accession>A0A060C491</accession>
<proteinExistence type="predicted"/>
<reference evidence="4" key="1">
    <citation type="journal article" date="2013" name="Environ. Microbiol.">
        <title>Seasonally variable intestinal metagenomes of the red palm weevil (Rhynchophorus ferrugineus).</title>
        <authorList>
            <person name="Jia S."/>
            <person name="Zhang X."/>
            <person name="Zhang G."/>
            <person name="Yin A."/>
            <person name="Zhang S."/>
            <person name="Li F."/>
            <person name="Wang L."/>
            <person name="Zhao D."/>
            <person name="Yun Q."/>
            <person name="Tala"/>
            <person name="Wang J."/>
            <person name="Sun G."/>
            <person name="Baabdullah M."/>
            <person name="Yu X."/>
            <person name="Hu S."/>
            <person name="Al-Mssallem I.S."/>
            <person name="Yu J."/>
        </authorList>
    </citation>
    <scope>NUCLEOTIDE SEQUENCE</scope>
</reference>
<feature type="domain" description="Glycoside hydrolase family 42 N-terminal" evidence="3">
    <location>
        <begin position="1"/>
        <end position="50"/>
    </location>
</feature>
<dbReference type="GO" id="GO:0009341">
    <property type="term" value="C:beta-galactosidase complex"/>
    <property type="evidence" value="ECO:0007669"/>
    <property type="project" value="InterPro"/>
</dbReference>
<dbReference type="InterPro" id="IPR013529">
    <property type="entry name" value="Glyco_hydro_42_N"/>
</dbReference>